<organism evidence="1">
    <name type="scientific">Ixodes ricinus</name>
    <name type="common">Common tick</name>
    <name type="synonym">Acarus ricinus</name>
    <dbReference type="NCBI Taxonomy" id="34613"/>
    <lineage>
        <taxon>Eukaryota</taxon>
        <taxon>Metazoa</taxon>
        <taxon>Ecdysozoa</taxon>
        <taxon>Arthropoda</taxon>
        <taxon>Chelicerata</taxon>
        <taxon>Arachnida</taxon>
        <taxon>Acari</taxon>
        <taxon>Parasitiformes</taxon>
        <taxon>Ixodida</taxon>
        <taxon>Ixodoidea</taxon>
        <taxon>Ixodidae</taxon>
        <taxon>Ixodinae</taxon>
        <taxon>Ixodes</taxon>
    </lineage>
</organism>
<dbReference type="SMART" id="SM00185">
    <property type="entry name" value="ARM"/>
    <property type="match status" value="4"/>
</dbReference>
<dbReference type="AlphaFoldDB" id="A0A0K8R594"/>
<dbReference type="EMBL" id="GADI01007750">
    <property type="protein sequence ID" value="JAA66058.1"/>
    <property type="molecule type" value="mRNA"/>
</dbReference>
<dbReference type="Gene3D" id="1.25.10.10">
    <property type="entry name" value="Leucine-rich Repeat Variant"/>
    <property type="match status" value="2"/>
</dbReference>
<proteinExistence type="evidence at transcript level"/>
<reference evidence="1" key="1">
    <citation type="submission" date="2012-12" db="EMBL/GenBank/DDBJ databases">
        <title>Identification and characterization of a phenylalanine ammonia-lyase gene family in Isatis indigotica Fort.</title>
        <authorList>
            <person name="Liu Q."/>
            <person name="Chen J."/>
            <person name="Zhou X."/>
            <person name="Di P."/>
            <person name="Xiao Y."/>
            <person name="Xuan H."/>
            <person name="Zhang L."/>
            <person name="Chen W."/>
        </authorList>
    </citation>
    <scope>NUCLEOTIDE SEQUENCE</scope>
    <source>
        <tissue evidence="1">Salivary gland</tissue>
    </source>
</reference>
<evidence type="ECO:0000313" key="1">
    <source>
        <dbReference type="EMBL" id="JAA66058.1"/>
    </source>
</evidence>
<accession>A0A0K8R594</accession>
<dbReference type="InterPro" id="IPR016024">
    <property type="entry name" value="ARM-type_fold"/>
</dbReference>
<sequence length="417" mass="46440">MTDILRQSQRSQQLVTRRESRWKLVNDKRVDISSAHEWDEITLDEFSGLVAELKSWRKNKQLLRRLKAGLAMGDDFISAFYANQNAMEALTNVVSSNDPCRQLEAIACVTNLSCGNHKATFRAVRAVAPYLITFLNGYNPFLQDQCTWALGNMASDCDQCCTWLTAQGICYALVKTLETPHNQLLESCLFALQAYTRSPSADVECLVHLGVVRKFRDLLRKETSPWFISQFARVTFNIFSREDCSVADHEEAASLCRVLAERLVACARLSKQDVSTLTPLVRCLAIFAAHQDSLASTVAQSPDMAECLAVLLNSTYLHLRRECLWLLNNLAAALVWNEMNFNLTVSSLDGILPLICCESSHIETVLSFLGNIASKIPVFRESLVESSNLLDQVKSLASSGGKESTVAQNLLTLLGTM</sequence>
<name>A0A0K8R594_IXORI</name>
<dbReference type="InterPro" id="IPR011989">
    <property type="entry name" value="ARM-like"/>
</dbReference>
<dbReference type="PANTHER" id="PTHR16356">
    <property type="entry name" value="TRANSMEMBRANE AND COILED-COIL DOMAIN-CONTAINING PROTEIN 6 TMCO6"/>
    <property type="match status" value="1"/>
</dbReference>
<dbReference type="PANTHER" id="PTHR16356:SF1">
    <property type="entry name" value="TRANSMEMBRANE AND COILED-COIL DOMAIN-CONTAINING PROTEIN 6"/>
    <property type="match status" value="1"/>
</dbReference>
<dbReference type="SUPFAM" id="SSF48371">
    <property type="entry name" value="ARM repeat"/>
    <property type="match status" value="1"/>
</dbReference>
<dbReference type="InterPro" id="IPR000225">
    <property type="entry name" value="Armadillo"/>
</dbReference>
<protein>
    <submittedName>
        <fullName evidence="1">Uncharacterized protein</fullName>
    </submittedName>
</protein>